<accession>A0A2M7U105</accession>
<dbReference type="EMBL" id="PFOB01000015">
    <property type="protein sequence ID" value="PIZ63744.1"/>
    <property type="molecule type" value="Genomic_DNA"/>
</dbReference>
<organism evidence="1 2">
    <name type="scientific">Candidatus Roizmanbacteria bacterium CG_4_10_14_0_2_um_filter_39_13</name>
    <dbReference type="NCBI Taxonomy" id="1974825"/>
    <lineage>
        <taxon>Bacteria</taxon>
        <taxon>Candidatus Roizmaniibacteriota</taxon>
    </lineage>
</organism>
<proteinExistence type="predicted"/>
<gene>
    <name evidence="1" type="ORF">COY16_01150</name>
</gene>
<sequence>MRMKFLKFINIKVIILLVSVFILLLSIFKDTEFVQSSPLAGIFDFGSNTKNESEPATTSTTKIVSEESIIIEVVENTLPSVVTIGISKKTRTQGTIQIDPSNPFAPFKAVEGEEKTIEQNIGSGFIISKDGIIITNKHVVRDTQATYTVITNDKKEYDVTKIYRDPLNDLSILK</sequence>
<dbReference type="Proteomes" id="UP000228503">
    <property type="component" value="Unassembled WGS sequence"/>
</dbReference>
<dbReference type="PANTHER" id="PTHR22939">
    <property type="entry name" value="SERINE PROTEASE FAMILY S1C HTRA-RELATED"/>
    <property type="match status" value="1"/>
</dbReference>
<protein>
    <recommendedName>
        <fullName evidence="3">Serine protease</fullName>
    </recommendedName>
</protein>
<dbReference type="SUPFAM" id="SSF50494">
    <property type="entry name" value="Trypsin-like serine proteases"/>
    <property type="match status" value="1"/>
</dbReference>
<evidence type="ECO:0000313" key="1">
    <source>
        <dbReference type="EMBL" id="PIZ63744.1"/>
    </source>
</evidence>
<name>A0A2M7U105_9BACT</name>
<dbReference type="InterPro" id="IPR043504">
    <property type="entry name" value="Peptidase_S1_PA_chymotrypsin"/>
</dbReference>
<evidence type="ECO:0000313" key="2">
    <source>
        <dbReference type="Proteomes" id="UP000228503"/>
    </source>
</evidence>
<feature type="non-terminal residue" evidence="1">
    <location>
        <position position="174"/>
    </location>
</feature>
<comment type="caution">
    <text evidence="1">The sequence shown here is derived from an EMBL/GenBank/DDBJ whole genome shotgun (WGS) entry which is preliminary data.</text>
</comment>
<dbReference type="Gene3D" id="2.40.10.10">
    <property type="entry name" value="Trypsin-like serine proteases"/>
    <property type="match status" value="1"/>
</dbReference>
<dbReference type="AlphaFoldDB" id="A0A2M7U105"/>
<dbReference type="Pfam" id="PF13365">
    <property type="entry name" value="Trypsin_2"/>
    <property type="match status" value="1"/>
</dbReference>
<dbReference type="PANTHER" id="PTHR22939:SF129">
    <property type="entry name" value="SERINE PROTEASE HTRA2, MITOCHONDRIAL"/>
    <property type="match status" value="1"/>
</dbReference>
<reference evidence="2" key="1">
    <citation type="submission" date="2017-09" db="EMBL/GenBank/DDBJ databases">
        <title>Depth-based differentiation of microbial function through sediment-hosted aquifers and enrichment of novel symbionts in the deep terrestrial subsurface.</title>
        <authorList>
            <person name="Probst A.J."/>
            <person name="Ladd B."/>
            <person name="Jarett J.K."/>
            <person name="Geller-Mcgrath D.E."/>
            <person name="Sieber C.M.K."/>
            <person name="Emerson J.B."/>
            <person name="Anantharaman K."/>
            <person name="Thomas B.C."/>
            <person name="Malmstrom R."/>
            <person name="Stieglmeier M."/>
            <person name="Klingl A."/>
            <person name="Woyke T."/>
            <person name="Ryan C.M."/>
            <person name="Banfield J.F."/>
        </authorList>
    </citation>
    <scope>NUCLEOTIDE SEQUENCE [LARGE SCALE GENOMIC DNA]</scope>
</reference>
<evidence type="ECO:0008006" key="3">
    <source>
        <dbReference type="Google" id="ProtNLM"/>
    </source>
</evidence>
<dbReference type="InterPro" id="IPR009003">
    <property type="entry name" value="Peptidase_S1_PA"/>
</dbReference>